<organism evidence="1 2">
    <name type="scientific">Diphasiastrum complanatum</name>
    <name type="common">Issler's clubmoss</name>
    <name type="synonym">Lycopodium complanatum</name>
    <dbReference type="NCBI Taxonomy" id="34168"/>
    <lineage>
        <taxon>Eukaryota</taxon>
        <taxon>Viridiplantae</taxon>
        <taxon>Streptophyta</taxon>
        <taxon>Embryophyta</taxon>
        <taxon>Tracheophyta</taxon>
        <taxon>Lycopodiopsida</taxon>
        <taxon>Lycopodiales</taxon>
        <taxon>Lycopodiaceae</taxon>
        <taxon>Lycopodioideae</taxon>
        <taxon>Diphasiastrum</taxon>
    </lineage>
</organism>
<keyword evidence="2" id="KW-1185">Reference proteome</keyword>
<dbReference type="EMBL" id="CM055103">
    <property type="protein sequence ID" value="KAJ7536220.1"/>
    <property type="molecule type" value="Genomic_DNA"/>
</dbReference>
<evidence type="ECO:0000313" key="2">
    <source>
        <dbReference type="Proteomes" id="UP001162992"/>
    </source>
</evidence>
<accession>A0ACC2C2J3</accession>
<name>A0ACC2C2J3_DIPCM</name>
<proteinExistence type="predicted"/>
<reference evidence="2" key="1">
    <citation type="journal article" date="2024" name="Proc. Natl. Acad. Sci. U.S.A.">
        <title>Extraordinary preservation of gene collinearity over three hundred million years revealed in homosporous lycophytes.</title>
        <authorList>
            <person name="Li C."/>
            <person name="Wickell D."/>
            <person name="Kuo L.Y."/>
            <person name="Chen X."/>
            <person name="Nie B."/>
            <person name="Liao X."/>
            <person name="Peng D."/>
            <person name="Ji J."/>
            <person name="Jenkins J."/>
            <person name="Williams M."/>
            <person name="Shu S."/>
            <person name="Plott C."/>
            <person name="Barry K."/>
            <person name="Rajasekar S."/>
            <person name="Grimwood J."/>
            <person name="Han X."/>
            <person name="Sun S."/>
            <person name="Hou Z."/>
            <person name="He W."/>
            <person name="Dai G."/>
            <person name="Sun C."/>
            <person name="Schmutz J."/>
            <person name="Leebens-Mack J.H."/>
            <person name="Li F.W."/>
            <person name="Wang L."/>
        </authorList>
    </citation>
    <scope>NUCLEOTIDE SEQUENCE [LARGE SCALE GENOMIC DNA]</scope>
    <source>
        <strain evidence="2">cv. PW_Plant_1</strain>
    </source>
</reference>
<evidence type="ECO:0000313" key="1">
    <source>
        <dbReference type="EMBL" id="KAJ7536220.1"/>
    </source>
</evidence>
<gene>
    <name evidence="1" type="ORF">O6H91_12G060300</name>
</gene>
<comment type="caution">
    <text evidence="1">The sequence shown here is derived from an EMBL/GenBank/DDBJ whole genome shotgun (WGS) entry which is preliminary data.</text>
</comment>
<protein>
    <submittedName>
        <fullName evidence="1">Uncharacterized protein</fullName>
    </submittedName>
</protein>
<dbReference type="Proteomes" id="UP001162992">
    <property type="component" value="Chromosome 12"/>
</dbReference>
<sequence length="496" mass="54901">MERSTGNNMQVATAMAMAGRSARPCDVCGRDRARWYCAADEAYLCHRCDGSVHSANAVALRHERVRVNPSGLPSSKPTRRSSPSSATQISKEIYTTKDFSQGSILPSYGWQHRSHKKPRSSRPHPNSSALSAISHSNNGGERDQETSMVKAEPSSPALLEIQRSPPSLYMQHNRSKQELDEAAHEVPVLLPMKQEFSPRSFAECTLLVSSLSEDAIANEDALEFLVPDDYAMDRFIDSGADLGEMEVKMEGSVGEEASITMELPLMDDMEVLGLCGGHDLCGEDFPIDFSSMEAFRVVDAASDGDCVEDAVEGSGDEVSVDKVKMEEESWEDGEGLKIEVDEMLACEWNGWQEEEVKQKISLRLNYEDVLSAWSDRGPLWADGRSSQMVPDDNSTYETSVAATNALDYGCLDIGLVPDISLCSGTSTTGEQLGQVPVVNVGEESMSVGAREARVMRYREKRRTRLFSKKIRYEVRKLNAERRPRLKGRFVKKTTSL</sequence>